<name>A0A256AEK1_9FLAO</name>
<sequence length="190" mass="22228">MYNRLPFGYSIITNRHLDFKLGLMKQFTLLIMLTLASLVSAQKHEFQHDTIIVKTYTFHYTRIIFSKEWSLVGEKFFTANAEIASQVADKIAACQKLQHSDYSGAWIIHLNYEQLADSHISEGEVLYAAVCKADKERIEKNLPTYLYRCKIKLNHYYDIEYFLSQPKRTLEEMGQYAFNVTVKDACLKLY</sequence>
<evidence type="ECO:0000313" key="1">
    <source>
        <dbReference type="EMBL" id="OYQ51645.1"/>
    </source>
</evidence>
<gene>
    <name evidence="1" type="ORF">CHX27_00245</name>
</gene>
<comment type="caution">
    <text evidence="1">The sequence shown here is derived from an EMBL/GenBank/DDBJ whole genome shotgun (WGS) entry which is preliminary data.</text>
</comment>
<organism evidence="1 2">
    <name type="scientific">Flavobacterium aurantiibacter</name>
    <dbReference type="NCBI Taxonomy" id="2023067"/>
    <lineage>
        <taxon>Bacteria</taxon>
        <taxon>Pseudomonadati</taxon>
        <taxon>Bacteroidota</taxon>
        <taxon>Flavobacteriia</taxon>
        <taxon>Flavobacteriales</taxon>
        <taxon>Flavobacteriaceae</taxon>
        <taxon>Flavobacterium</taxon>
    </lineage>
</organism>
<keyword evidence="2" id="KW-1185">Reference proteome</keyword>
<dbReference type="Proteomes" id="UP000216035">
    <property type="component" value="Unassembled WGS sequence"/>
</dbReference>
<dbReference type="EMBL" id="NOXX01000026">
    <property type="protein sequence ID" value="OYQ51645.1"/>
    <property type="molecule type" value="Genomic_DNA"/>
</dbReference>
<proteinExistence type="predicted"/>
<evidence type="ECO:0000313" key="2">
    <source>
        <dbReference type="Proteomes" id="UP000216035"/>
    </source>
</evidence>
<dbReference type="AlphaFoldDB" id="A0A256AEK1"/>
<reference evidence="1 2" key="1">
    <citation type="submission" date="2017-07" db="EMBL/GenBank/DDBJ databases">
        <title>Flavobacterium cyanobacteriorum sp. nov., isolated from cyanobacterial aggregates in a eutrophic lake.</title>
        <authorList>
            <person name="Cai H."/>
        </authorList>
    </citation>
    <scope>NUCLEOTIDE SEQUENCE [LARGE SCALE GENOMIC DNA]</scope>
    <source>
        <strain evidence="1 2">TH167</strain>
    </source>
</reference>
<protein>
    <submittedName>
        <fullName evidence="1">Uncharacterized protein</fullName>
    </submittedName>
</protein>
<accession>A0A256AEK1</accession>